<dbReference type="STRING" id="195105.CN97_15065"/>
<dbReference type="eggNOG" id="ENOG5030DSB">
    <property type="taxonomic scope" value="Bacteria"/>
</dbReference>
<proteinExistence type="predicted"/>
<sequence>MRMFDFVYDIPQQQLAIGFLAMAIIGMLLGMLVFKPVMRLLIGSGPDLNESINYATSGFSLFYGLLLGLLTVSAYQNNDRVRTSMLEEANSISALYADVNVYPEPLRSDMKEMLRDYVLFTIHKDWAAHQRGDFLDGGNNRSNAMRQRLAEFEPKTPGQEIVHAEVLSAFRDFVAARQQRIASVFVRIPQAMWYAVFGGAIISVLLICLLRMRPRRQFFLGAVTSVFLAVILFVMSTLDAPLRGAAGLRPESLIMVWERAMSWDEPRY</sequence>
<dbReference type="Pfam" id="PF14023">
    <property type="entry name" value="Bestrophin-like"/>
    <property type="match status" value="1"/>
</dbReference>
<reference evidence="1 2" key="1">
    <citation type="submission" date="2014-03" db="EMBL/GenBank/DDBJ databases">
        <title>Genome of Haematobacter massiliensis CCUG 47968.</title>
        <authorList>
            <person name="Wang D."/>
            <person name="Wang G."/>
        </authorList>
    </citation>
    <scope>NUCLEOTIDE SEQUENCE [LARGE SCALE GENOMIC DNA]</scope>
    <source>
        <strain evidence="1 2">CCUG 47968</strain>
    </source>
</reference>
<keyword evidence="2" id="KW-1185">Reference proteome</keyword>
<comment type="caution">
    <text evidence="1">The sequence shown here is derived from an EMBL/GenBank/DDBJ whole genome shotgun (WGS) entry which is preliminary data.</text>
</comment>
<gene>
    <name evidence="1" type="ORF">CN97_15065</name>
</gene>
<accession>A0A086Y741</accession>
<dbReference type="Proteomes" id="UP000028826">
    <property type="component" value="Unassembled WGS sequence"/>
</dbReference>
<protein>
    <submittedName>
        <fullName evidence="1">Uncharacterized protein</fullName>
    </submittedName>
</protein>
<dbReference type="EMBL" id="JGYG01000004">
    <property type="protein sequence ID" value="KFI30091.1"/>
    <property type="molecule type" value="Genomic_DNA"/>
</dbReference>
<dbReference type="AlphaFoldDB" id="A0A086Y741"/>
<evidence type="ECO:0000313" key="1">
    <source>
        <dbReference type="EMBL" id="KFI30091.1"/>
    </source>
</evidence>
<evidence type="ECO:0000313" key="2">
    <source>
        <dbReference type="Proteomes" id="UP000028826"/>
    </source>
</evidence>
<organism evidence="1 2">
    <name type="scientific">Haematobacter massiliensis</name>
    <dbReference type="NCBI Taxonomy" id="195105"/>
    <lineage>
        <taxon>Bacteria</taxon>
        <taxon>Pseudomonadati</taxon>
        <taxon>Pseudomonadota</taxon>
        <taxon>Alphaproteobacteria</taxon>
        <taxon>Rhodobacterales</taxon>
        <taxon>Paracoccaceae</taxon>
        <taxon>Haematobacter</taxon>
    </lineage>
</organism>
<name>A0A086Y741_9RHOB</name>
<dbReference type="InterPro" id="IPR025333">
    <property type="entry name" value="DUF4239"/>
</dbReference>
<dbReference type="OrthoDB" id="940913at2"/>